<proteinExistence type="predicted"/>
<dbReference type="EMBL" id="UAUE01000037">
    <property type="protein sequence ID" value="SPZ03727.1"/>
    <property type="molecule type" value="Genomic_DNA"/>
</dbReference>
<dbReference type="AlphaFoldDB" id="A0A2X2C6I7"/>
<sequence>MLSFLRGRKKNIIQIVIFCLFFLSYSVTSKAVEKIENDTVDLTDFGEKWFFFCSKKIYLSGK</sequence>
<evidence type="ECO:0000313" key="1">
    <source>
        <dbReference type="EMBL" id="SPZ03727.1"/>
    </source>
</evidence>
<evidence type="ECO:0000313" key="2">
    <source>
        <dbReference type="Proteomes" id="UP000251485"/>
    </source>
</evidence>
<gene>
    <name evidence="1" type="ORF">NCTC10975_05121</name>
</gene>
<protein>
    <submittedName>
        <fullName evidence="1">Fimbrial chaperone</fullName>
    </submittedName>
</protein>
<name>A0A2X2C6I7_PROMI</name>
<accession>A0A2X2C6I7</accession>
<organism evidence="1 2">
    <name type="scientific">Proteus mirabilis</name>
    <dbReference type="NCBI Taxonomy" id="584"/>
    <lineage>
        <taxon>Bacteria</taxon>
        <taxon>Pseudomonadati</taxon>
        <taxon>Pseudomonadota</taxon>
        <taxon>Gammaproteobacteria</taxon>
        <taxon>Enterobacterales</taxon>
        <taxon>Morganellaceae</taxon>
        <taxon>Proteus</taxon>
    </lineage>
</organism>
<dbReference type="Proteomes" id="UP000251485">
    <property type="component" value="Unassembled WGS sequence"/>
</dbReference>
<reference evidence="1 2" key="1">
    <citation type="submission" date="2018-06" db="EMBL/GenBank/DDBJ databases">
        <authorList>
            <consortium name="Pathogen Informatics"/>
            <person name="Doyle S."/>
        </authorList>
    </citation>
    <scope>NUCLEOTIDE SEQUENCE [LARGE SCALE GENOMIC DNA]</scope>
    <source>
        <strain evidence="1 2">NCTC10975</strain>
    </source>
</reference>